<feature type="transmembrane region" description="Helical" evidence="7">
    <location>
        <begin position="399"/>
        <end position="428"/>
    </location>
</feature>
<feature type="transmembrane region" description="Helical" evidence="7">
    <location>
        <begin position="339"/>
        <end position="355"/>
    </location>
</feature>
<evidence type="ECO:0000256" key="1">
    <source>
        <dbReference type="ARBA" id="ARBA00004429"/>
    </source>
</evidence>
<dbReference type="PANTHER" id="PTHR33362">
    <property type="entry name" value="SIALIC ACID TRAP TRANSPORTER PERMEASE PROTEIN SIAT-RELATED"/>
    <property type="match status" value="1"/>
</dbReference>
<feature type="transmembrane region" description="Helical" evidence="7">
    <location>
        <begin position="100"/>
        <end position="129"/>
    </location>
</feature>
<keyword evidence="4 7" id="KW-0812">Transmembrane</keyword>
<keyword evidence="3 7" id="KW-0997">Cell inner membrane</keyword>
<evidence type="ECO:0000256" key="3">
    <source>
        <dbReference type="ARBA" id="ARBA00022519"/>
    </source>
</evidence>
<dbReference type="KEGG" id="hdh:G5B40_00585"/>
<feature type="transmembrane region" description="Helical" evidence="7">
    <location>
        <begin position="60"/>
        <end position="80"/>
    </location>
</feature>
<evidence type="ECO:0000256" key="4">
    <source>
        <dbReference type="ARBA" id="ARBA00022692"/>
    </source>
</evidence>
<feature type="transmembrane region" description="Helical" evidence="7">
    <location>
        <begin position="361"/>
        <end position="387"/>
    </location>
</feature>
<keyword evidence="5 7" id="KW-1133">Transmembrane helix</keyword>
<evidence type="ECO:0000256" key="7">
    <source>
        <dbReference type="RuleBase" id="RU369079"/>
    </source>
</evidence>
<feature type="transmembrane region" description="Helical" evidence="7">
    <location>
        <begin position="305"/>
        <end position="332"/>
    </location>
</feature>
<evidence type="ECO:0000256" key="5">
    <source>
        <dbReference type="ARBA" id="ARBA00022989"/>
    </source>
</evidence>
<evidence type="ECO:0000256" key="2">
    <source>
        <dbReference type="ARBA" id="ARBA00022475"/>
    </source>
</evidence>
<keyword evidence="2" id="KW-1003">Cell membrane</keyword>
<dbReference type="GO" id="GO:0022857">
    <property type="term" value="F:transmembrane transporter activity"/>
    <property type="evidence" value="ECO:0007669"/>
    <property type="project" value="UniProtKB-UniRule"/>
</dbReference>
<proteinExistence type="inferred from homology"/>
<feature type="transmembrane region" description="Helical" evidence="7">
    <location>
        <begin position="279"/>
        <end position="299"/>
    </location>
</feature>
<feature type="transmembrane region" description="Helical" evidence="7">
    <location>
        <begin position="141"/>
        <end position="167"/>
    </location>
</feature>
<feature type="transmembrane region" description="Helical" evidence="7">
    <location>
        <begin position="248"/>
        <end position="267"/>
    </location>
</feature>
<comment type="function">
    <text evidence="7">Part of the tripartite ATP-independent periplasmic (TRAP) transport system.</text>
</comment>
<feature type="transmembrane region" description="Helical" evidence="7">
    <location>
        <begin position="173"/>
        <end position="194"/>
    </location>
</feature>
<sequence length="433" mass="45128">MSAAWLGVLGFIATLGLIGLGLPVAIAMGVIGTLGYWWLNGWTGVAFVLGSTPFESLFPYSFSVIPLFVMMGVFASHAGLSRSLFDVLNGFFGHRRGGLAVTTIGASAIFGAICGSSLATVATIGRVAMPEMERHGYDPSLASATVAAGGTLGVLIPPSILLVIYGLLTQSSIGALFIGALLPGLLGAVLYAAAVKIRVGLKPELAPKAERTGWRGRAALMGRIWPVALLFCVVIGGIYLGWFSPTEAAAVGAVGAFLLALLSRSLTRENLRASVYETAALTGMIFFILIGAAIFNFFLENTGLPQFLIAAIEGAGLSPLAVMVLILAFYIVLGCFMDAMSMILLTVPLLAPVALDMGFDLVWFGILVVTVAEIGLITPPVGMNLFVVQGTSKNLTQGVVVRGILPFIVADILRLALLVAFPALVLWLPGAGL</sequence>
<dbReference type="EMBL" id="CP049056">
    <property type="protein sequence ID" value="QIE54067.1"/>
    <property type="molecule type" value="Genomic_DNA"/>
</dbReference>
<accession>A0A7L5BUJ4</accession>
<dbReference type="AlphaFoldDB" id="A0A7L5BUJ4"/>
<protein>
    <recommendedName>
        <fullName evidence="7">TRAP transporter large permease protein</fullName>
    </recommendedName>
</protein>
<gene>
    <name evidence="9" type="ORF">G5B40_00585</name>
</gene>
<keyword evidence="7" id="KW-0813">Transport</keyword>
<reference evidence="9 10" key="1">
    <citation type="submission" date="2020-02" db="EMBL/GenBank/DDBJ databases">
        <title>complete genome sequence of Rhodobacteraceae bacterium.</title>
        <authorList>
            <person name="Park J."/>
            <person name="Kim Y.-S."/>
            <person name="Kim K.-H."/>
        </authorList>
    </citation>
    <scope>NUCLEOTIDE SEQUENCE [LARGE SCALE GENOMIC DNA]</scope>
    <source>
        <strain evidence="9 10">RR4-56</strain>
    </source>
</reference>
<dbReference type="RefSeq" id="WP_165093723.1">
    <property type="nucleotide sequence ID" value="NZ_CP049056.1"/>
</dbReference>
<feature type="domain" description="TRAP C4-dicarboxylate transport system permease DctM subunit" evidence="8">
    <location>
        <begin position="12"/>
        <end position="424"/>
    </location>
</feature>
<dbReference type="GO" id="GO:0005886">
    <property type="term" value="C:plasma membrane"/>
    <property type="evidence" value="ECO:0007669"/>
    <property type="project" value="UniProtKB-SubCell"/>
</dbReference>
<feature type="transmembrane region" description="Helical" evidence="7">
    <location>
        <begin position="6"/>
        <end position="39"/>
    </location>
</feature>
<comment type="subunit">
    <text evidence="7">The complex comprises the extracytoplasmic solute receptor protein and the two transmembrane proteins.</text>
</comment>
<dbReference type="PANTHER" id="PTHR33362:SF5">
    <property type="entry name" value="C4-DICARBOXYLATE TRAP TRANSPORTER LARGE PERMEASE PROTEIN DCTM"/>
    <property type="match status" value="1"/>
</dbReference>
<keyword evidence="6 7" id="KW-0472">Membrane</keyword>
<name>A0A7L5BUJ4_9RHOB</name>
<dbReference type="NCBIfam" id="TIGR00786">
    <property type="entry name" value="dctM"/>
    <property type="match status" value="1"/>
</dbReference>
<evidence type="ECO:0000259" key="8">
    <source>
        <dbReference type="Pfam" id="PF06808"/>
    </source>
</evidence>
<evidence type="ECO:0000256" key="6">
    <source>
        <dbReference type="ARBA" id="ARBA00023136"/>
    </source>
</evidence>
<dbReference type="Pfam" id="PF06808">
    <property type="entry name" value="DctM"/>
    <property type="match status" value="1"/>
</dbReference>
<comment type="similarity">
    <text evidence="7">Belongs to the TRAP transporter large permease family.</text>
</comment>
<evidence type="ECO:0000313" key="9">
    <source>
        <dbReference type="EMBL" id="QIE54067.1"/>
    </source>
</evidence>
<comment type="subcellular location">
    <subcellularLocation>
        <location evidence="1 7">Cell inner membrane</location>
        <topology evidence="1 7">Multi-pass membrane protein</topology>
    </subcellularLocation>
</comment>
<feature type="transmembrane region" description="Helical" evidence="7">
    <location>
        <begin position="224"/>
        <end position="242"/>
    </location>
</feature>
<dbReference type="InterPro" id="IPR004681">
    <property type="entry name" value="TRAP_DctM"/>
</dbReference>
<dbReference type="InterPro" id="IPR010656">
    <property type="entry name" value="DctM"/>
</dbReference>
<evidence type="ECO:0000313" key="10">
    <source>
        <dbReference type="Proteomes" id="UP000503336"/>
    </source>
</evidence>
<keyword evidence="10" id="KW-1185">Reference proteome</keyword>
<organism evidence="9 10">
    <name type="scientific">Pikeienuella piscinae</name>
    <dbReference type="NCBI Taxonomy" id="2748098"/>
    <lineage>
        <taxon>Bacteria</taxon>
        <taxon>Pseudomonadati</taxon>
        <taxon>Pseudomonadota</taxon>
        <taxon>Alphaproteobacteria</taxon>
        <taxon>Rhodobacterales</taxon>
        <taxon>Paracoccaceae</taxon>
        <taxon>Pikeienuella</taxon>
    </lineage>
</organism>
<dbReference type="Proteomes" id="UP000503336">
    <property type="component" value="Chromosome"/>
</dbReference>
<dbReference type="PIRSF" id="PIRSF006066">
    <property type="entry name" value="HI0050"/>
    <property type="match status" value="1"/>
</dbReference>